<evidence type="ECO:0000256" key="1">
    <source>
        <dbReference type="ARBA" id="ARBA00004448"/>
    </source>
</evidence>
<keyword evidence="7" id="KW-0677">Repeat</keyword>
<evidence type="ECO:0000256" key="5">
    <source>
        <dbReference type="ARBA" id="ARBA00022714"/>
    </source>
</evidence>
<evidence type="ECO:0000256" key="16">
    <source>
        <dbReference type="ARBA" id="ARBA00041895"/>
    </source>
</evidence>
<evidence type="ECO:0000256" key="20">
    <source>
        <dbReference type="SAM" id="Phobius"/>
    </source>
</evidence>
<evidence type="ECO:0000256" key="8">
    <source>
        <dbReference type="ARBA" id="ARBA00022792"/>
    </source>
</evidence>
<feature type="transmembrane region" description="Helical" evidence="20">
    <location>
        <begin position="143"/>
        <end position="163"/>
    </location>
</feature>
<dbReference type="InterPro" id="IPR018108">
    <property type="entry name" value="MCP_transmembrane"/>
</dbReference>
<keyword evidence="14 18" id="KW-0472">Membrane</keyword>
<keyword evidence="5" id="KW-0001">2Fe-2S</keyword>
<evidence type="ECO:0000256" key="4">
    <source>
        <dbReference type="ARBA" id="ARBA00022692"/>
    </source>
</evidence>
<keyword evidence="10" id="KW-0408">Iron</keyword>
<dbReference type="Proteomes" id="UP000520463">
    <property type="component" value="Unassembled WGS sequence"/>
</dbReference>
<dbReference type="GO" id="GO:0006783">
    <property type="term" value="P:heme biosynthetic process"/>
    <property type="evidence" value="ECO:0007669"/>
    <property type="project" value="UniProtKB-KW"/>
</dbReference>
<evidence type="ECO:0000256" key="10">
    <source>
        <dbReference type="ARBA" id="ARBA00023004"/>
    </source>
</evidence>
<name>A0A7L0N0F0_9PASS</name>
<proteinExistence type="inferred from homology"/>
<evidence type="ECO:0000256" key="11">
    <source>
        <dbReference type="ARBA" id="ARBA00023014"/>
    </source>
</evidence>
<dbReference type="GO" id="GO:1990542">
    <property type="term" value="P:mitochondrial transmembrane transport"/>
    <property type="evidence" value="ECO:0007669"/>
    <property type="project" value="InterPro"/>
</dbReference>
<reference evidence="21 22" key="1">
    <citation type="submission" date="2019-09" db="EMBL/GenBank/DDBJ databases">
        <title>Bird 10,000 Genomes (B10K) Project - Family phase.</title>
        <authorList>
            <person name="Zhang G."/>
        </authorList>
    </citation>
    <scope>NUCLEOTIDE SEQUENCE [LARGE SCALE GENOMIC DNA]</scope>
    <source>
        <strain evidence="21">B10K-DU-001-43</strain>
        <tissue evidence="21">Muscle</tissue>
    </source>
</reference>
<feature type="transmembrane region" description="Helical" evidence="20">
    <location>
        <begin position="183"/>
        <end position="205"/>
    </location>
</feature>
<evidence type="ECO:0000256" key="9">
    <source>
        <dbReference type="ARBA" id="ARBA00022989"/>
    </source>
</evidence>
<evidence type="ECO:0000256" key="7">
    <source>
        <dbReference type="ARBA" id="ARBA00022737"/>
    </source>
</evidence>
<dbReference type="Gene3D" id="1.50.40.10">
    <property type="entry name" value="Mitochondrial carrier domain"/>
    <property type="match status" value="1"/>
</dbReference>
<dbReference type="InterPro" id="IPR045315">
    <property type="entry name" value="Mtm1-like"/>
</dbReference>
<feature type="repeat" description="Solcar" evidence="18">
    <location>
        <begin position="45"/>
        <end position="171"/>
    </location>
</feature>
<dbReference type="GO" id="GO:0046872">
    <property type="term" value="F:metal ion binding"/>
    <property type="evidence" value="ECO:0007669"/>
    <property type="project" value="UniProtKB-KW"/>
</dbReference>
<dbReference type="SUPFAM" id="SSF103506">
    <property type="entry name" value="Mitochondrial carrier"/>
    <property type="match status" value="1"/>
</dbReference>
<keyword evidence="4 18" id="KW-0812">Transmembrane</keyword>
<dbReference type="AlphaFoldDB" id="A0A7L0N0F0"/>
<comment type="subcellular location">
    <subcellularLocation>
        <location evidence="1">Mitochondrion inner membrane</location>
        <topology evidence="1">Multi-pass membrane protein</topology>
    </subcellularLocation>
</comment>
<gene>
    <name evidence="21" type="primary">Slc25a39</name>
    <name evidence="21" type="ORF">FORRUF_R06519</name>
</gene>
<comment type="catalytic activity">
    <reaction evidence="15">
        <text>glutathione(in) = glutathione(out)</text>
        <dbReference type="Rhea" id="RHEA:74819"/>
        <dbReference type="ChEBI" id="CHEBI:57925"/>
    </reaction>
</comment>
<evidence type="ECO:0000256" key="19">
    <source>
        <dbReference type="RuleBase" id="RU000488"/>
    </source>
</evidence>
<evidence type="ECO:0000256" key="14">
    <source>
        <dbReference type="ARBA" id="ARBA00023136"/>
    </source>
</evidence>
<evidence type="ECO:0000256" key="17">
    <source>
        <dbReference type="ARBA" id="ARBA00044796"/>
    </source>
</evidence>
<dbReference type="EMBL" id="VXAU01000684">
    <property type="protein sequence ID" value="NXK86906.1"/>
    <property type="molecule type" value="Genomic_DNA"/>
</dbReference>
<evidence type="ECO:0000256" key="15">
    <source>
        <dbReference type="ARBA" id="ARBA00036017"/>
    </source>
</evidence>
<keyword evidence="9 20" id="KW-1133">Transmembrane helix</keyword>
<keyword evidence="3 19" id="KW-0813">Transport</keyword>
<evidence type="ECO:0000313" key="22">
    <source>
        <dbReference type="Proteomes" id="UP000520463"/>
    </source>
</evidence>
<feature type="non-terminal residue" evidence="21">
    <location>
        <position position="1"/>
    </location>
</feature>
<dbReference type="PANTHER" id="PTHR45760:SF1">
    <property type="entry name" value="MITOCHONDRIAL GLUTATHIONE TRANSPORTER SLC25A39-RELATED"/>
    <property type="match status" value="1"/>
</dbReference>
<evidence type="ECO:0000256" key="3">
    <source>
        <dbReference type="ARBA" id="ARBA00022448"/>
    </source>
</evidence>
<keyword evidence="8" id="KW-0999">Mitochondrion inner membrane</keyword>
<evidence type="ECO:0000256" key="6">
    <source>
        <dbReference type="ARBA" id="ARBA00022723"/>
    </source>
</evidence>
<keyword evidence="12" id="KW-0496">Mitochondrion</keyword>
<keyword evidence="13" id="KW-0350">Heme biosynthesis</keyword>
<feature type="repeat" description="Solcar" evidence="18">
    <location>
        <begin position="179"/>
        <end position="263"/>
    </location>
</feature>
<accession>A0A7L0N0F0</accession>
<evidence type="ECO:0000256" key="13">
    <source>
        <dbReference type="ARBA" id="ARBA00023133"/>
    </source>
</evidence>
<feature type="repeat" description="Solcar" evidence="18">
    <location>
        <begin position="273"/>
        <end position="367"/>
    </location>
</feature>
<sequence>MAEVTPASPGVGITPLQQMLASGTGAILTSLFGEHGGPGPGRGRRRRRLPWLKGRVVSVTPLDVVKIRLQAQRTPFSKVSRLTVMPLLPASGKCFLYCNGLMDHLYVCQNGNGCTAWYKAPTHFTGTLDAFVKITRYEGIRSLWSGLPPTLVMAVPATVIYFTTYDQLRDYLHARTGSRGHHIPLLAGALARLGAVTVISPLELIRTKMQSRQLSYRQLGLCIQSAVAQDGWLSLWRGWGPTVLRDVPFSALYWFNYELVRAWLCRQAWLDEATFMVSFTSGAISGAVAAVLTLPFDVVKTQRQIELGDSEVHPVSASKPSSTWLLMQRIRAESGTRGLFAGFLPRVIKVAPACAIMISTYEFGKTFFQKLNQERRLRGL</sequence>
<organism evidence="21 22">
    <name type="scientific">Formicarius rufipectus</name>
    <dbReference type="NCBI Taxonomy" id="1118560"/>
    <lineage>
        <taxon>Eukaryota</taxon>
        <taxon>Metazoa</taxon>
        <taxon>Chordata</taxon>
        <taxon>Craniata</taxon>
        <taxon>Vertebrata</taxon>
        <taxon>Euteleostomi</taxon>
        <taxon>Archelosauria</taxon>
        <taxon>Archosauria</taxon>
        <taxon>Dinosauria</taxon>
        <taxon>Saurischia</taxon>
        <taxon>Theropoda</taxon>
        <taxon>Coelurosauria</taxon>
        <taxon>Aves</taxon>
        <taxon>Neognathae</taxon>
        <taxon>Neoaves</taxon>
        <taxon>Telluraves</taxon>
        <taxon>Australaves</taxon>
        <taxon>Passeriformes</taxon>
        <taxon>Formicariidae</taxon>
        <taxon>Formicarius</taxon>
    </lineage>
</organism>
<dbReference type="PROSITE" id="PS50920">
    <property type="entry name" value="SOLCAR"/>
    <property type="match status" value="3"/>
</dbReference>
<evidence type="ECO:0000256" key="12">
    <source>
        <dbReference type="ARBA" id="ARBA00023128"/>
    </source>
</evidence>
<dbReference type="Pfam" id="PF00153">
    <property type="entry name" value="Mito_carr"/>
    <property type="match status" value="3"/>
</dbReference>
<dbReference type="PANTHER" id="PTHR45760">
    <property type="entry name" value="FI19922P1-RELATED"/>
    <property type="match status" value="1"/>
</dbReference>
<keyword evidence="11" id="KW-0411">Iron-sulfur</keyword>
<evidence type="ECO:0000256" key="2">
    <source>
        <dbReference type="ARBA" id="ARBA00006375"/>
    </source>
</evidence>
<dbReference type="GO" id="GO:0051537">
    <property type="term" value="F:2 iron, 2 sulfur cluster binding"/>
    <property type="evidence" value="ECO:0007669"/>
    <property type="project" value="UniProtKB-KW"/>
</dbReference>
<dbReference type="GO" id="GO:0005743">
    <property type="term" value="C:mitochondrial inner membrane"/>
    <property type="evidence" value="ECO:0007669"/>
    <property type="project" value="UniProtKB-SubCell"/>
</dbReference>
<keyword evidence="22" id="KW-1185">Reference proteome</keyword>
<dbReference type="OrthoDB" id="1747031at2759"/>
<feature type="non-terminal residue" evidence="21">
    <location>
        <position position="380"/>
    </location>
</feature>
<comment type="similarity">
    <text evidence="2 19">Belongs to the mitochondrial carrier (TC 2.A.29) family.</text>
</comment>
<protein>
    <recommendedName>
        <fullName evidence="17">Mitochondrial glutathione transporter SLC25A39</fullName>
    </recommendedName>
    <alternativeName>
        <fullName evidence="16">Solute carrier family 25 member 39</fullName>
    </alternativeName>
</protein>
<evidence type="ECO:0000256" key="18">
    <source>
        <dbReference type="PROSITE-ProRule" id="PRU00282"/>
    </source>
</evidence>
<dbReference type="InterPro" id="IPR023395">
    <property type="entry name" value="MCP_dom_sf"/>
</dbReference>
<comment type="caution">
    <text evidence="21">The sequence shown here is derived from an EMBL/GenBank/DDBJ whole genome shotgun (WGS) entry which is preliminary data.</text>
</comment>
<evidence type="ECO:0000313" key="21">
    <source>
        <dbReference type="EMBL" id="NXK86906.1"/>
    </source>
</evidence>
<keyword evidence="6" id="KW-0479">Metal-binding</keyword>